<dbReference type="GO" id="GO:0007064">
    <property type="term" value="P:mitotic sister chromatid cohesion"/>
    <property type="evidence" value="ECO:0007669"/>
    <property type="project" value="InterPro"/>
</dbReference>
<accession>A0A1Y1N951</accession>
<protein>
    <submittedName>
        <fullName evidence="1">Uncharacterized protein</fullName>
    </submittedName>
</protein>
<proteinExistence type="predicted"/>
<organism evidence="1">
    <name type="scientific">Photinus pyralis</name>
    <name type="common">Common eastern firefly</name>
    <name type="synonym">Lampyris pyralis</name>
    <dbReference type="NCBI Taxonomy" id="7054"/>
    <lineage>
        <taxon>Eukaryota</taxon>
        <taxon>Metazoa</taxon>
        <taxon>Ecdysozoa</taxon>
        <taxon>Arthropoda</taxon>
        <taxon>Hexapoda</taxon>
        <taxon>Insecta</taxon>
        <taxon>Pterygota</taxon>
        <taxon>Neoptera</taxon>
        <taxon>Endopterygota</taxon>
        <taxon>Coleoptera</taxon>
        <taxon>Polyphaga</taxon>
        <taxon>Elateriformia</taxon>
        <taxon>Elateroidea</taxon>
        <taxon>Lampyridae</taxon>
        <taxon>Lampyrinae</taxon>
        <taxon>Photinus</taxon>
    </lineage>
</organism>
<dbReference type="GO" id="GO:0031390">
    <property type="term" value="C:Ctf18 RFC-like complex"/>
    <property type="evidence" value="ECO:0007669"/>
    <property type="project" value="InterPro"/>
</dbReference>
<name>A0A1Y1N951_PHOPY</name>
<dbReference type="Pfam" id="PF09724">
    <property type="entry name" value="Dcc1"/>
    <property type="match status" value="1"/>
</dbReference>
<reference evidence="1" key="1">
    <citation type="journal article" date="2016" name="Sci. Rep.">
        <title>Molecular characterization of firefly nuptial gifts: a multi-omics approach sheds light on postcopulatory sexual selection.</title>
        <authorList>
            <person name="Al-Wathiqui N."/>
            <person name="Fallon T.R."/>
            <person name="South A."/>
            <person name="Weng J.K."/>
            <person name="Lewis S.M."/>
        </authorList>
    </citation>
    <scope>NUCLEOTIDE SEQUENCE</scope>
</reference>
<dbReference type="EMBL" id="GEZM01014378">
    <property type="protein sequence ID" value="JAV92127.1"/>
    <property type="molecule type" value="Transcribed_RNA"/>
</dbReference>
<sequence>MSSQSQGIRLIHNPDSSGYRLLELPPDLVNLLESDTAPVLTLESSDSSTVLRTPSKTYNIRQKNTSNGLFLLAPHSPSDLPDQELAVISIIHETVELDVVPEMPAGRDKLVDTGSRGKWHEMFGKGR</sequence>
<dbReference type="AlphaFoldDB" id="A0A1Y1N951"/>
<evidence type="ECO:0000313" key="1">
    <source>
        <dbReference type="EMBL" id="JAV92127.1"/>
    </source>
</evidence>
<dbReference type="InterPro" id="IPR019128">
    <property type="entry name" value="Dcc1"/>
</dbReference>